<comment type="similarity">
    <text evidence="1">Belongs to the glycosyl hydrolase 25 family.</text>
</comment>
<feature type="compositionally biased region" description="Basic and acidic residues" evidence="2">
    <location>
        <begin position="72"/>
        <end position="91"/>
    </location>
</feature>
<evidence type="ECO:0000313" key="7">
    <source>
        <dbReference type="Proteomes" id="UP001140817"/>
    </source>
</evidence>
<dbReference type="Gene3D" id="3.20.20.80">
    <property type="entry name" value="Glycosidases"/>
    <property type="match status" value="1"/>
</dbReference>
<dbReference type="PANTHER" id="PTHR34135">
    <property type="entry name" value="LYSOZYME"/>
    <property type="match status" value="1"/>
</dbReference>
<accession>A0A9X2S3H0</accession>
<dbReference type="AlphaFoldDB" id="A0A9X2S3H0"/>
<organism evidence="6 7">
    <name type="scientific">Terrisporobacter muris</name>
    <dbReference type="NCBI Taxonomy" id="2963284"/>
    <lineage>
        <taxon>Bacteria</taxon>
        <taxon>Bacillati</taxon>
        <taxon>Bacillota</taxon>
        <taxon>Clostridia</taxon>
        <taxon>Peptostreptococcales</taxon>
        <taxon>Peptostreptococcaceae</taxon>
        <taxon>Terrisporobacter</taxon>
    </lineage>
</organism>
<dbReference type="PROSITE" id="PS51781">
    <property type="entry name" value="SH3B"/>
    <property type="match status" value="1"/>
</dbReference>
<dbReference type="Gene3D" id="2.30.30.40">
    <property type="entry name" value="SH3 Domains"/>
    <property type="match status" value="1"/>
</dbReference>
<feature type="domain" description="Fibronectin type-III" evidence="4">
    <location>
        <begin position="410"/>
        <end position="504"/>
    </location>
</feature>
<dbReference type="PROSITE" id="PS50853">
    <property type="entry name" value="FN3"/>
    <property type="match status" value="2"/>
</dbReference>
<dbReference type="InterPro" id="IPR017853">
    <property type="entry name" value="GH"/>
</dbReference>
<name>A0A9X2S3H0_9FIRM</name>
<dbReference type="GO" id="GO:0009253">
    <property type="term" value="P:peptidoglycan catabolic process"/>
    <property type="evidence" value="ECO:0007669"/>
    <property type="project" value="InterPro"/>
</dbReference>
<comment type="caution">
    <text evidence="6">The sequence shown here is derived from an EMBL/GenBank/DDBJ whole genome shotgun (WGS) entry which is preliminary data.</text>
</comment>
<evidence type="ECO:0000259" key="4">
    <source>
        <dbReference type="PROSITE" id="PS50853"/>
    </source>
</evidence>
<proteinExistence type="inferred from homology"/>
<dbReference type="Pfam" id="PF00041">
    <property type="entry name" value="fn3"/>
    <property type="match status" value="1"/>
</dbReference>
<keyword evidence="7" id="KW-1185">Reference proteome</keyword>
<dbReference type="CDD" id="cd00063">
    <property type="entry name" value="FN3"/>
    <property type="match status" value="2"/>
</dbReference>
<feature type="signal peptide" evidence="3">
    <location>
        <begin position="1"/>
        <end position="28"/>
    </location>
</feature>
<dbReference type="GO" id="GO:0003796">
    <property type="term" value="F:lysozyme activity"/>
    <property type="evidence" value="ECO:0007669"/>
    <property type="project" value="InterPro"/>
</dbReference>
<reference evidence="6" key="1">
    <citation type="submission" date="2022-07" db="EMBL/GenBank/DDBJ databases">
        <title>Enhanced cultured diversity of the mouse gut microbiota enables custom-made synthetic communities.</title>
        <authorList>
            <person name="Afrizal A."/>
        </authorList>
    </citation>
    <scope>NUCLEOTIDE SEQUENCE</scope>
    <source>
        <strain evidence="6">DSM 29186</strain>
    </source>
</reference>
<sequence>MKLKNTSVFALMLSIIISSQSLIIPVSAEDIQTEGVQEEELQETQEYQPDPEKVQTEGVQKEELQETQEYQPDPKKVQTEGMQKEELKETQEYQPDPEENNTYSFGGISTSREPNYNLNSKATLSEKAIGSGSVNTPNLNIRSGPSTSHSVLGTLKSGETVEIYARSNNWYRIYYGGQYGYVSSSYINLNYFEKGIDVSYHNGTIDWKEVKASGIDYAIIRAGYGTSTVDTMFHTNIKGAIEAGLKIGVYWFSYATSPEKAKIEAEKCLEVISPYKNSIVYPVFYDFEYASVDYAEKQGVTVTKTLATEMANSFIDTVKEQGYDTGLYTNLDFSSNYFTKDILYSNNIWIAQYNTVCSYKNPYMMWQYSESGNVDGINGNVDLNYTSLKSIKHDYNGNDKPNSNLNEVQKVYNVKVSSRTSTSLNLSWSKVNGATGYIVQRYDSSSDTYKTIVTLSGESKTSYNVTNLNGGATYKYKVKAYKKVDNNTYYGPASNEVKGVTNPYTAKNLKVDWTSTTSVKLSWSKQAEATGYKVYRYDPNSDTYTRIATIDGNYNTNYTDSNLYTANGYKYKVKSYVKADSEEYMGGDSNIVSAITKPSTPVVNLKSYTGKIGIVWTNIQKATGYQLYMSTSKDGKYSLINTISSTTYTKTGLTKGKTYYFKVVPYKTIGGKTVYGSGSTVKSIKCN</sequence>
<dbReference type="RefSeq" id="WP_257560306.1">
    <property type="nucleotide sequence ID" value="NZ_JANKBY010000056.1"/>
</dbReference>
<dbReference type="Pfam" id="PF01183">
    <property type="entry name" value="Glyco_hydro_25"/>
    <property type="match status" value="1"/>
</dbReference>
<dbReference type="Gene3D" id="2.60.40.10">
    <property type="entry name" value="Immunoglobulins"/>
    <property type="match status" value="3"/>
</dbReference>
<feature type="chain" id="PRO_5040910038" evidence="3">
    <location>
        <begin position="29"/>
        <end position="687"/>
    </location>
</feature>
<evidence type="ECO:0000256" key="1">
    <source>
        <dbReference type="ARBA" id="ARBA00010646"/>
    </source>
</evidence>
<dbReference type="SUPFAM" id="SSF49265">
    <property type="entry name" value="Fibronectin type III"/>
    <property type="match status" value="2"/>
</dbReference>
<evidence type="ECO:0000259" key="5">
    <source>
        <dbReference type="PROSITE" id="PS51781"/>
    </source>
</evidence>
<dbReference type="InterPro" id="IPR003646">
    <property type="entry name" value="SH3-like_bac-type"/>
</dbReference>
<feature type="domain" description="SH3b" evidence="5">
    <location>
        <begin position="129"/>
        <end position="191"/>
    </location>
</feature>
<dbReference type="SMART" id="SM00060">
    <property type="entry name" value="FN3"/>
    <property type="match status" value="3"/>
</dbReference>
<dbReference type="EMBL" id="JANKBY010000056">
    <property type="protein sequence ID" value="MCR1822451.1"/>
    <property type="molecule type" value="Genomic_DNA"/>
</dbReference>
<dbReference type="PANTHER" id="PTHR34135:SF2">
    <property type="entry name" value="LYSOZYME"/>
    <property type="match status" value="1"/>
</dbReference>
<evidence type="ECO:0000313" key="6">
    <source>
        <dbReference type="EMBL" id="MCR1822451.1"/>
    </source>
</evidence>
<dbReference type="SUPFAM" id="SSF51445">
    <property type="entry name" value="(Trans)glycosidases"/>
    <property type="match status" value="1"/>
</dbReference>
<dbReference type="Pfam" id="PF08239">
    <property type="entry name" value="SH3_3"/>
    <property type="match status" value="1"/>
</dbReference>
<dbReference type="GO" id="GO:0016998">
    <property type="term" value="P:cell wall macromolecule catabolic process"/>
    <property type="evidence" value="ECO:0007669"/>
    <property type="project" value="InterPro"/>
</dbReference>
<evidence type="ECO:0000256" key="3">
    <source>
        <dbReference type="SAM" id="SignalP"/>
    </source>
</evidence>
<dbReference type="InterPro" id="IPR036116">
    <property type="entry name" value="FN3_sf"/>
</dbReference>
<dbReference type="InterPro" id="IPR013783">
    <property type="entry name" value="Ig-like_fold"/>
</dbReference>
<dbReference type="GO" id="GO:0016052">
    <property type="term" value="P:carbohydrate catabolic process"/>
    <property type="evidence" value="ECO:0007669"/>
    <property type="project" value="TreeGrafter"/>
</dbReference>
<keyword evidence="3" id="KW-0732">Signal</keyword>
<protein>
    <submittedName>
        <fullName evidence="6">SH3 domain-containing protein</fullName>
    </submittedName>
</protein>
<evidence type="ECO:0000256" key="2">
    <source>
        <dbReference type="SAM" id="MobiDB-lite"/>
    </source>
</evidence>
<dbReference type="SMART" id="SM00287">
    <property type="entry name" value="SH3b"/>
    <property type="match status" value="1"/>
</dbReference>
<feature type="domain" description="Fibronectin type-III" evidence="4">
    <location>
        <begin position="505"/>
        <end position="599"/>
    </location>
</feature>
<gene>
    <name evidence="6" type="ORF">NSA58_06595</name>
</gene>
<dbReference type="Proteomes" id="UP001140817">
    <property type="component" value="Unassembled WGS sequence"/>
</dbReference>
<dbReference type="InterPro" id="IPR002053">
    <property type="entry name" value="Glyco_hydro_25"/>
</dbReference>
<dbReference type="CDD" id="cd06414">
    <property type="entry name" value="GH25_LytC-like"/>
    <property type="match status" value="1"/>
</dbReference>
<dbReference type="InterPro" id="IPR003961">
    <property type="entry name" value="FN3_dom"/>
</dbReference>
<feature type="compositionally biased region" description="Basic and acidic residues" evidence="2">
    <location>
        <begin position="50"/>
        <end position="64"/>
    </location>
</feature>
<dbReference type="PROSITE" id="PS51904">
    <property type="entry name" value="GLYCOSYL_HYDROL_F25_2"/>
    <property type="match status" value="1"/>
</dbReference>
<feature type="region of interest" description="Disordered" evidence="2">
    <location>
        <begin position="34"/>
        <end position="100"/>
    </location>
</feature>